<dbReference type="Proteomes" id="UP000657385">
    <property type="component" value="Unassembled WGS sequence"/>
</dbReference>
<organism evidence="4 5">
    <name type="scientific">Streptacidiphilus fuscans</name>
    <dbReference type="NCBI Taxonomy" id="2789292"/>
    <lineage>
        <taxon>Bacteria</taxon>
        <taxon>Bacillati</taxon>
        <taxon>Actinomycetota</taxon>
        <taxon>Actinomycetes</taxon>
        <taxon>Kitasatosporales</taxon>
        <taxon>Streptomycetaceae</taxon>
        <taxon>Streptacidiphilus</taxon>
    </lineage>
</organism>
<evidence type="ECO:0000313" key="4">
    <source>
        <dbReference type="EMBL" id="MBF9073445.1"/>
    </source>
</evidence>
<name>A0A931FIL1_9ACTN</name>
<sequence length="647" mass="71001">MTRTGRLLTSSTLRSTHGSTLRTGVLRIEGTGHPAPGVLPILHGIPKQTAEGVGADEEMRFGLAYGAPHSLLPYTRQSDYDRLRAERDLPTVVLENETLTATFLPSQGGRLWSLVHRPSGCELLHRNRLFQPANLALRDAWLAGGVEWNLGTTGHWPLTCEPLHAARVVAEDGTPVLRMYAFERLRRLVLRIDTWLPAGSPVLLVRVSIHNPAPTETPVYWWSNIAVPEDAGTRVLAPADHAFHCDYVSDLRHVPFPDVEGADASYPGRVRRAADYFLDLPAGQRRWIAALDANGAGLVQASTRLLRGRKLFCWGASTGGKHWQEWLSGPDAAYLEIQAGLARTQLEHLPMPGGATWEWTEAYGLLETDPDAVHGEWEQARTAAGEALARLVPESVLTEALAWGAALPEPEEMLSAGDGWAALEIAAGELPASPLLPFGLCGEAQEPWRKLLTAGVLPVCDPPAAPVTGAHWRERLERLERQAPDWHASYQLGLLRLADGDEEGARQAWKRSAAERETPWALRALAFLAAEPAEAAELLVQAHRLLPELRELTIETLAALQRADRPREALALVESLPDDVRAHGRIRLAEATAAHALGDDDRVRRLLAEGIQVDNMREGEVSLDALWLAVHPGEPVPPHYDYRMSAE</sequence>
<gene>
    <name evidence="3" type="ORF">I2501_13250</name>
    <name evidence="4" type="ORF">I2501_36065</name>
</gene>
<dbReference type="EMBL" id="JADPRT010000022">
    <property type="protein sequence ID" value="MBF9073445.1"/>
    <property type="molecule type" value="Genomic_DNA"/>
</dbReference>
<evidence type="ECO:0000259" key="2">
    <source>
        <dbReference type="Pfam" id="PF17128"/>
    </source>
</evidence>
<feature type="domain" description="DUF5107" evidence="2">
    <location>
        <begin position="70"/>
        <end position="346"/>
    </location>
</feature>
<accession>A0A931FIL1</accession>
<protein>
    <submittedName>
        <fullName evidence="4">DUF5107 domain-containing protein</fullName>
    </submittedName>
</protein>
<feature type="region of interest" description="Disordered" evidence="1">
    <location>
        <begin position="1"/>
        <end position="20"/>
    </location>
</feature>
<proteinExistence type="predicted"/>
<evidence type="ECO:0000256" key="1">
    <source>
        <dbReference type="SAM" id="MobiDB-lite"/>
    </source>
</evidence>
<comment type="caution">
    <text evidence="4">The sequence shown here is derived from an EMBL/GenBank/DDBJ whole genome shotgun (WGS) entry which is preliminary data.</text>
</comment>
<evidence type="ECO:0000313" key="3">
    <source>
        <dbReference type="EMBL" id="MBF9068991.1"/>
    </source>
</evidence>
<evidence type="ECO:0000313" key="5">
    <source>
        <dbReference type="Proteomes" id="UP000657385"/>
    </source>
</evidence>
<dbReference type="RefSeq" id="WP_196194103.1">
    <property type="nucleotide sequence ID" value="NZ_JADPRT010000004.1"/>
</dbReference>
<dbReference type="EMBL" id="JADPRT010000004">
    <property type="protein sequence ID" value="MBF9068991.1"/>
    <property type="molecule type" value="Genomic_DNA"/>
</dbReference>
<dbReference type="Pfam" id="PF17128">
    <property type="entry name" value="DUF5107"/>
    <property type="match status" value="1"/>
</dbReference>
<dbReference type="AlphaFoldDB" id="A0A931FIL1"/>
<reference evidence="4" key="1">
    <citation type="submission" date="2020-11" db="EMBL/GenBank/DDBJ databases">
        <title>Isolation and identification of active actinomycetes.</title>
        <authorList>
            <person name="Yu B."/>
        </authorList>
    </citation>
    <scope>NUCLEOTIDE SEQUENCE</scope>
    <source>
        <strain evidence="4">NEAU-YB345</strain>
    </source>
</reference>
<keyword evidence="5" id="KW-1185">Reference proteome</keyword>
<dbReference type="InterPro" id="IPR033396">
    <property type="entry name" value="DUF5107"/>
</dbReference>